<protein>
    <submittedName>
        <fullName evidence="3">Phage holin family protein</fullName>
    </submittedName>
</protein>
<keyword evidence="2" id="KW-0812">Transmembrane</keyword>
<dbReference type="AlphaFoldDB" id="A0A7X9SXR4"/>
<evidence type="ECO:0000256" key="2">
    <source>
        <dbReference type="SAM" id="Phobius"/>
    </source>
</evidence>
<keyword evidence="2" id="KW-0472">Membrane</keyword>
<feature type="transmembrane region" description="Helical" evidence="2">
    <location>
        <begin position="596"/>
        <end position="613"/>
    </location>
</feature>
<organism evidence="3 4">
    <name type="scientific">Corynebacterium xerosis</name>
    <dbReference type="NCBI Taxonomy" id="1725"/>
    <lineage>
        <taxon>Bacteria</taxon>
        <taxon>Bacillati</taxon>
        <taxon>Actinomycetota</taxon>
        <taxon>Actinomycetes</taxon>
        <taxon>Mycobacteriales</taxon>
        <taxon>Corynebacteriaceae</taxon>
        <taxon>Corynebacterium</taxon>
    </lineage>
</organism>
<dbReference type="EMBL" id="JABAGA010000006">
    <property type="protein sequence ID" value="NMF09925.1"/>
    <property type="molecule type" value="Genomic_DNA"/>
</dbReference>
<feature type="transmembrane region" description="Helical" evidence="2">
    <location>
        <begin position="619"/>
        <end position="639"/>
    </location>
</feature>
<comment type="caution">
    <text evidence="3">The sequence shown here is derived from an EMBL/GenBank/DDBJ whole genome shotgun (WGS) entry which is preliminary data.</text>
</comment>
<keyword evidence="1" id="KW-0175">Coiled coil</keyword>
<dbReference type="RefSeq" id="WP_168938148.1">
    <property type="nucleotide sequence ID" value="NZ_JABAGA010000006.1"/>
</dbReference>
<evidence type="ECO:0000313" key="4">
    <source>
        <dbReference type="Proteomes" id="UP000589552"/>
    </source>
</evidence>
<sequence>MPRPSSIPRSELHYYHPDCSAPWGKTLKGFPASPDDRGERFRTVLASVILPISAVKVDPKSGDQWGTDAEPIVGGYFKRGRYRGLSSIDFPMIGDNGSGIPGTDRDRFRAPHEPPEQWLSRRLWVATGGMKEAPVPEDFQASRWEVDFDPAVARSDSGRIASSQPTEYRARWNHEMDSHCAYFGANKIAYLRDGNICLRAVEILRFTGCDRHHSDDFMVMHLTIENPTADEITNFTRSLRTGEQIEDLRPTPRWYSRANWAFAPEGAEEGFSNWRTLSVPELLEFHAKLAVKGMIRPEEGENKESRPKPADIFFRVEDGRLTMDRQVKHEKGNIEVDFTLDGGYTTVRECARTGNATFDRRRIFTLSCAIPYPDCGLPAAPLSEMADLDYKNEDWTCERQWAHILAAGPSQDSLFPADTSEGAAEGVIPSPAGWLDCVTEFGYATVRTSGSLTLHPDPFRLCQTRYVELALLAIRQLYAVELMSEKEGNLPGTTSENIVRTNEKLAELQQEHLDFRRELWFSHIPRRMAATRLLTGIQQQLGVDKQLGDLADDLNLRFEILTSFARAEEERAREAQRDSERLAETEAAEKRERLEFGLALVSILIAIPSFSAITTGPSWTTLGLTLAATLVFAIILIIASRTGALTWLSDRLFAQKPKS</sequence>
<evidence type="ECO:0000313" key="3">
    <source>
        <dbReference type="EMBL" id="NMF09925.1"/>
    </source>
</evidence>
<keyword evidence="2" id="KW-1133">Transmembrane helix</keyword>
<feature type="coiled-coil region" evidence="1">
    <location>
        <begin position="565"/>
        <end position="592"/>
    </location>
</feature>
<accession>A0A7X9SXR4</accession>
<evidence type="ECO:0000256" key="1">
    <source>
        <dbReference type="SAM" id="Coils"/>
    </source>
</evidence>
<reference evidence="3 4" key="1">
    <citation type="submission" date="2020-04" db="EMBL/GenBank/DDBJ databases">
        <authorList>
            <person name="Hitch T.C.A."/>
            <person name="Wylensek D."/>
            <person name="Clavel T."/>
        </authorList>
    </citation>
    <scope>NUCLEOTIDE SEQUENCE [LARGE SCALE GENOMIC DNA]</scope>
    <source>
        <strain evidence="3 4">BL-383-APC-2I</strain>
    </source>
</reference>
<proteinExistence type="predicted"/>
<gene>
    <name evidence="3" type="ORF">HF852_10015</name>
</gene>
<name>A0A7X9SXR4_9CORY</name>
<dbReference type="Proteomes" id="UP000589552">
    <property type="component" value="Unassembled WGS sequence"/>
</dbReference>